<dbReference type="InterPro" id="IPR013320">
    <property type="entry name" value="ConA-like_dom_sf"/>
</dbReference>
<dbReference type="EMBL" id="JACJPW010000070">
    <property type="protein sequence ID" value="MBD2183998.1"/>
    <property type="molecule type" value="Genomic_DNA"/>
</dbReference>
<keyword evidence="2" id="KW-1185">Reference proteome</keyword>
<dbReference type="AlphaFoldDB" id="A0A926ZI42"/>
<gene>
    <name evidence="1" type="ORF">H6G03_23510</name>
</gene>
<organism evidence="1 2">
    <name type="scientific">Aerosakkonema funiforme FACHB-1375</name>
    <dbReference type="NCBI Taxonomy" id="2949571"/>
    <lineage>
        <taxon>Bacteria</taxon>
        <taxon>Bacillati</taxon>
        <taxon>Cyanobacteriota</taxon>
        <taxon>Cyanophyceae</taxon>
        <taxon>Oscillatoriophycideae</taxon>
        <taxon>Aerosakkonematales</taxon>
        <taxon>Aerosakkonemataceae</taxon>
        <taxon>Aerosakkonema</taxon>
    </lineage>
</organism>
<dbReference type="Proteomes" id="UP000641646">
    <property type="component" value="Unassembled WGS sequence"/>
</dbReference>
<proteinExistence type="predicted"/>
<dbReference type="SUPFAM" id="SSF49899">
    <property type="entry name" value="Concanavalin A-like lectins/glucanases"/>
    <property type="match status" value="1"/>
</dbReference>
<comment type="caution">
    <text evidence="1">The sequence shown here is derived from an EMBL/GenBank/DDBJ whole genome shotgun (WGS) entry which is preliminary data.</text>
</comment>
<sequence length="203" mass="24094">MKLYNFISAQIPDEFFWLNEPKTYFLDRGIHLITKSKTDFWQRTHYGFRRDDGHCLLTNIKEDFSLKTRVQFNPKSQYDQCGIIARIDSENWIKCSIEYEDDKISRLGSVVTNYGFSDWATQDISSDVKSAMYRLSKRGQDFLLEYSLDGKKWQQMRIAHLHDFKDSIDVGVYACSPIGEEFQCKFDFIEIDKNNWHYQEAND</sequence>
<protein>
    <submittedName>
        <fullName evidence="1">DUF1349 domain-containing protein</fullName>
    </submittedName>
</protein>
<evidence type="ECO:0000313" key="1">
    <source>
        <dbReference type="EMBL" id="MBD2183998.1"/>
    </source>
</evidence>
<evidence type="ECO:0000313" key="2">
    <source>
        <dbReference type="Proteomes" id="UP000641646"/>
    </source>
</evidence>
<dbReference type="InterPro" id="IPR015987">
    <property type="entry name" value="UCP022704"/>
</dbReference>
<reference evidence="1" key="1">
    <citation type="journal article" date="2015" name="ISME J.">
        <title>Draft Genome Sequence of Streptomyces incarnatus NRRL8089, which Produces the Nucleoside Antibiotic Sinefungin.</title>
        <authorList>
            <person name="Oshima K."/>
            <person name="Hattori M."/>
            <person name="Shimizu H."/>
            <person name="Fukuda K."/>
            <person name="Nemoto M."/>
            <person name="Inagaki K."/>
            <person name="Tamura T."/>
        </authorList>
    </citation>
    <scope>NUCLEOTIDE SEQUENCE</scope>
    <source>
        <strain evidence="1">FACHB-1375</strain>
    </source>
</reference>
<dbReference type="PIRSF" id="PIRSF022704">
    <property type="entry name" value="UCP022704"/>
    <property type="match status" value="1"/>
</dbReference>
<dbReference type="Pfam" id="PF07081">
    <property type="entry name" value="DUF1349"/>
    <property type="match status" value="1"/>
</dbReference>
<reference evidence="1" key="2">
    <citation type="submission" date="2020-08" db="EMBL/GenBank/DDBJ databases">
        <authorList>
            <person name="Chen M."/>
            <person name="Teng W."/>
            <person name="Zhao L."/>
            <person name="Hu C."/>
            <person name="Zhou Y."/>
            <person name="Han B."/>
            <person name="Song L."/>
            <person name="Shu W."/>
        </authorList>
    </citation>
    <scope>NUCLEOTIDE SEQUENCE</scope>
    <source>
        <strain evidence="1">FACHB-1375</strain>
    </source>
</reference>
<dbReference type="Gene3D" id="2.60.120.200">
    <property type="match status" value="1"/>
</dbReference>
<dbReference type="PANTHER" id="PTHR35332:SF2">
    <property type="entry name" value="REGULATION OF ENOLASE PROTEIN 1"/>
    <property type="match status" value="1"/>
</dbReference>
<accession>A0A926ZI42</accession>
<dbReference type="PANTHER" id="PTHR35332">
    <property type="entry name" value="REGULATION OF ENOLASE PROTEIN 1"/>
    <property type="match status" value="1"/>
</dbReference>
<dbReference type="InterPro" id="IPR009784">
    <property type="entry name" value="DUF1349"/>
</dbReference>
<name>A0A926ZI42_9CYAN</name>
<dbReference type="RefSeq" id="WP_190469519.1">
    <property type="nucleotide sequence ID" value="NZ_JACJPW010000070.1"/>
</dbReference>